<evidence type="ECO:0000313" key="2">
    <source>
        <dbReference type="Proteomes" id="UP000681967"/>
    </source>
</evidence>
<evidence type="ECO:0008006" key="3">
    <source>
        <dbReference type="Google" id="ProtNLM"/>
    </source>
</evidence>
<proteinExistence type="predicted"/>
<protein>
    <recommendedName>
        <fullName evidence="3">Peptidase C1A papain C-terminal domain-containing protein</fullName>
    </recommendedName>
</protein>
<dbReference type="AlphaFoldDB" id="A0A8S3GNM5"/>
<dbReference type="InterPro" id="IPR038765">
    <property type="entry name" value="Papain-like_cys_pep_sf"/>
</dbReference>
<dbReference type="Proteomes" id="UP000681967">
    <property type="component" value="Unassembled WGS sequence"/>
</dbReference>
<organism evidence="1 2">
    <name type="scientific">Rotaria magnacalcarata</name>
    <dbReference type="NCBI Taxonomy" id="392030"/>
    <lineage>
        <taxon>Eukaryota</taxon>
        <taxon>Metazoa</taxon>
        <taxon>Spiralia</taxon>
        <taxon>Gnathifera</taxon>
        <taxon>Rotifera</taxon>
        <taxon>Eurotatoria</taxon>
        <taxon>Bdelloidea</taxon>
        <taxon>Philodinida</taxon>
        <taxon>Philodinidae</taxon>
        <taxon>Rotaria</taxon>
    </lineage>
</organism>
<dbReference type="SUPFAM" id="SSF54001">
    <property type="entry name" value="Cysteine proteinases"/>
    <property type="match status" value="1"/>
</dbReference>
<dbReference type="EMBL" id="CAJOBH010273059">
    <property type="protein sequence ID" value="CAF5166188.1"/>
    <property type="molecule type" value="Genomic_DNA"/>
</dbReference>
<reference evidence="1" key="1">
    <citation type="submission" date="2021-02" db="EMBL/GenBank/DDBJ databases">
        <authorList>
            <person name="Nowell W R."/>
        </authorList>
    </citation>
    <scope>NUCLEOTIDE SEQUENCE</scope>
</reference>
<accession>A0A8S3GNM5</accession>
<gene>
    <name evidence="1" type="ORF">BYL167_LOCUS75991</name>
</gene>
<sequence length="71" mass="8006">NNYPQGVLESKDLGPVRFGEEQSGHAVALMKCDPTSLTFINSWGTGFADKGFFRVRDQAALNLQFYDVYWT</sequence>
<dbReference type="Gene3D" id="3.90.70.10">
    <property type="entry name" value="Cysteine proteinases"/>
    <property type="match status" value="1"/>
</dbReference>
<comment type="caution">
    <text evidence="1">The sequence shown here is derived from an EMBL/GenBank/DDBJ whole genome shotgun (WGS) entry which is preliminary data.</text>
</comment>
<evidence type="ECO:0000313" key="1">
    <source>
        <dbReference type="EMBL" id="CAF5166188.1"/>
    </source>
</evidence>
<name>A0A8S3GNM5_9BILA</name>
<feature type="non-terminal residue" evidence="1">
    <location>
        <position position="1"/>
    </location>
</feature>